<accession>A0A7K0CDL6</accession>
<name>A0A7K0CDL6_9ACTN</name>
<proteinExistence type="inferred from homology"/>
<comment type="caution">
    <text evidence="5">The sequence shown here is derived from an EMBL/GenBank/DDBJ whole genome shotgun (WGS) entry which is preliminary data.</text>
</comment>
<feature type="active site" evidence="3">
    <location>
        <position position="162"/>
    </location>
</feature>
<protein>
    <submittedName>
        <fullName evidence="5">Carboxylesterase NlhH</fullName>
        <ecNumber evidence="5">3.1.1.1</ecNumber>
    </submittedName>
</protein>
<comment type="similarity">
    <text evidence="1">Belongs to the 'GDXG' lipolytic enzyme family.</text>
</comment>
<dbReference type="Gene3D" id="3.40.50.1820">
    <property type="entry name" value="alpha/beta hydrolase"/>
    <property type="match status" value="1"/>
</dbReference>
<evidence type="ECO:0000256" key="1">
    <source>
        <dbReference type="ARBA" id="ARBA00010515"/>
    </source>
</evidence>
<dbReference type="InterPro" id="IPR050300">
    <property type="entry name" value="GDXG_lipolytic_enzyme"/>
</dbReference>
<dbReference type="PANTHER" id="PTHR48081:SF8">
    <property type="entry name" value="ALPHA_BETA HYDROLASE FOLD-3 DOMAIN-CONTAINING PROTEIN-RELATED"/>
    <property type="match status" value="1"/>
</dbReference>
<dbReference type="SUPFAM" id="SSF53474">
    <property type="entry name" value="alpha/beta-Hydrolases"/>
    <property type="match status" value="1"/>
</dbReference>
<organism evidence="5 6">
    <name type="scientific">Streptomyces smaragdinus</name>
    <dbReference type="NCBI Taxonomy" id="2585196"/>
    <lineage>
        <taxon>Bacteria</taxon>
        <taxon>Bacillati</taxon>
        <taxon>Actinomycetota</taxon>
        <taxon>Actinomycetes</taxon>
        <taxon>Kitasatosporales</taxon>
        <taxon>Streptomycetaceae</taxon>
        <taxon>Streptomyces</taxon>
    </lineage>
</organism>
<evidence type="ECO:0000256" key="3">
    <source>
        <dbReference type="PROSITE-ProRule" id="PRU10038"/>
    </source>
</evidence>
<dbReference type="RefSeq" id="WP_323377176.1">
    <property type="nucleotide sequence ID" value="NZ_WEGJ01000003.1"/>
</dbReference>
<dbReference type="InterPro" id="IPR033140">
    <property type="entry name" value="Lipase_GDXG_put_SER_AS"/>
</dbReference>
<dbReference type="EMBL" id="WEGJ01000003">
    <property type="protein sequence ID" value="MQY11172.1"/>
    <property type="molecule type" value="Genomic_DNA"/>
</dbReference>
<evidence type="ECO:0000313" key="6">
    <source>
        <dbReference type="Proteomes" id="UP000466345"/>
    </source>
</evidence>
<dbReference type="PANTHER" id="PTHR48081">
    <property type="entry name" value="AB HYDROLASE SUPERFAMILY PROTEIN C4A8.06C"/>
    <property type="match status" value="1"/>
</dbReference>
<dbReference type="Proteomes" id="UP000466345">
    <property type="component" value="Unassembled WGS sequence"/>
</dbReference>
<dbReference type="InterPro" id="IPR013094">
    <property type="entry name" value="AB_hydrolase_3"/>
</dbReference>
<evidence type="ECO:0000259" key="4">
    <source>
        <dbReference type="Pfam" id="PF07859"/>
    </source>
</evidence>
<sequence length="320" mass="33108">METALRRYAFDPELAAALAMVPDVDISDVPAARAAQAGQLAPVAALPTPGVDVTERLVPGPQGAPDVRQVVYRPQGVAGPLPAVFSVHGGGFVVGTPYVDHESNARLCLRLGAVVVAAGYRLAPEHRHPDALEDCYAGLCRVVEDAGALGVAPDRIAVSGDSAGAALATGVAMLARDRGGPKIRFQHLSSPAVDDRLVTASSVEFTDTPVWNRRCAELSWAAYLGPGVPGSADVSPYAAPARADAAQLAGLPPAFVSVMEFDPLRDEGIAYARALRAAGVATELRLYEGTFHGAAMVRHAAVVRRASDDAVAALAEALTP</sequence>
<gene>
    <name evidence="5" type="primary">nlhH_2</name>
    <name evidence="5" type="ORF">SRB5_12860</name>
</gene>
<dbReference type="InterPro" id="IPR029058">
    <property type="entry name" value="AB_hydrolase_fold"/>
</dbReference>
<evidence type="ECO:0000256" key="2">
    <source>
        <dbReference type="ARBA" id="ARBA00022801"/>
    </source>
</evidence>
<dbReference type="PROSITE" id="PS01174">
    <property type="entry name" value="LIPASE_GDXG_SER"/>
    <property type="match status" value="1"/>
</dbReference>
<reference evidence="5 6" key="1">
    <citation type="submission" date="2019-10" db="EMBL/GenBank/DDBJ databases">
        <title>Streptomyces smaragdinus sp. nov. and Streptomyces fabii sp. nov., isolated from the gut of fungus growing-termite Macrotermes natalensis.</title>
        <authorList>
            <person name="Schwitalla J."/>
            <person name="Benndorf R."/>
            <person name="Martin K."/>
            <person name="De Beer W."/>
            <person name="Kaster A.-K."/>
            <person name="Vollmers J."/>
            <person name="Poulsen M."/>
            <person name="Beemelmanns C."/>
        </authorList>
    </citation>
    <scope>NUCLEOTIDE SEQUENCE [LARGE SCALE GENOMIC DNA]</scope>
    <source>
        <strain evidence="5 6">RB5</strain>
    </source>
</reference>
<dbReference type="EC" id="3.1.1.1" evidence="5"/>
<dbReference type="GO" id="GO:0106435">
    <property type="term" value="F:carboxylesterase activity"/>
    <property type="evidence" value="ECO:0007669"/>
    <property type="project" value="UniProtKB-EC"/>
</dbReference>
<feature type="domain" description="Alpha/beta hydrolase fold-3" evidence="4">
    <location>
        <begin position="85"/>
        <end position="295"/>
    </location>
</feature>
<keyword evidence="2 5" id="KW-0378">Hydrolase</keyword>
<keyword evidence="6" id="KW-1185">Reference proteome</keyword>
<dbReference type="AlphaFoldDB" id="A0A7K0CDL6"/>
<evidence type="ECO:0000313" key="5">
    <source>
        <dbReference type="EMBL" id="MQY11172.1"/>
    </source>
</evidence>
<dbReference type="Pfam" id="PF07859">
    <property type="entry name" value="Abhydrolase_3"/>
    <property type="match status" value="1"/>
</dbReference>